<evidence type="ECO:0000256" key="9">
    <source>
        <dbReference type="ARBA" id="ARBA00022786"/>
    </source>
</evidence>
<dbReference type="EMBL" id="OU015569">
    <property type="protein sequence ID" value="CAG5094446.1"/>
    <property type="molecule type" value="Genomic_DNA"/>
</dbReference>
<protein>
    <recommendedName>
        <fullName evidence="4">RING-type E3 ubiquitin transferase</fullName>
        <ecNumber evidence="4">2.3.2.27</ecNumber>
    </recommendedName>
</protein>
<proteinExistence type="predicted"/>
<sequence>MPILGDFAKATLKAAVVQAENRNRLLEEDSCWREREKEKDPNRPKNRFKLEKESPEKRRKRKQVLPAKEIGPDLPPDRYRFFKAPPKKNEEEKASSAEKQGTKKSRSRSRSPHAHNEVVKNKKKAIMDDQDSDVCRVCRMEGTAKRALFHPCHCSGSIRFVHQECLVEWLRVSKKDFCELCNHKFAFKPIYSADMPARIPISEFITGLIRSLLRAIGCWLHYTAVALAWLGFVPLLTCRIFYCLFSSSTSFYKLAMEPLFSTEYFMRDIVTGGFIVGCTMGIFVCLLYLREQFIQGAFQNMLQNNAEEAVNIQQQMINDILAAEDHWNLEEEIMGPIHEGMQRLEELAEEQAALEDRIENPLEAMLQENLEQERAAREELVRAQRELDALQRRIGNFPAQEDDEVIFNEAENVEPAEQWNLEELTWERMLGLDGSFVFLEHVFWVVSLNTLFIFVFAYTPYHVGKSIYTTLHILSVVESSQLAGGLFTLTGYVFFAFIFLMFHLISSKMNMEKLSNLAKICYMCIKVGILLVVCMIIMPIICGWWIDICSLSMLNATLSDRLVSYRASPGASFGFHWLFGALFIFYFGTFLIFTKEVLRPGLLWFMPNLNEPDFSPIRRLMNQRLVHHLRRFLVYIAVFGLSILFIIAVPVKFIKWAVPDFLPYRVFAISDEPLNHVSLELVTLQVFLPTLLEQTHIKFFLKSLIRLWAELVGWALGLRGYLLGERLADSNEGDQRNQPGFLRGAVENDEDGQNQEQDEDIFWNPEHINDDRNEIRTHHLFQKPSRFRGRVGVLLFVVAISISSCAASAIYFPVLMGRKILAYTVGHKRRVHEMYTLFLGLFVCWLPLLGITIVSRWAPKGWKFMAKNLARSIKIAVKISTAFVLVAGVTALLMGLLFDYAILTPLRVQQYQTPITYALVDWAFGAVHVKICIAFTLLGPNWWLRDALETIYNRGARNFRLRNFLWTVVWPVASGLIVLLSVPFIISYSILPLMSFQEDLLVRFQRKVYPMFCFGVLGMFLLHIQYQQLCRLIEGIKNAKYMVGQRLVNFEPERKKAANHSTAISD</sequence>
<evidence type="ECO:0000256" key="15">
    <source>
        <dbReference type="SAM" id="Phobius"/>
    </source>
</evidence>
<keyword evidence="7" id="KW-0479">Metal-binding</keyword>
<dbReference type="InterPro" id="IPR056521">
    <property type="entry name" value="MARCHF6-like_C"/>
</dbReference>
<keyword evidence="11 15" id="KW-1133">Transmembrane helix</keyword>
<feature type="domain" description="RING-CH-type" evidence="16">
    <location>
        <begin position="127"/>
        <end position="188"/>
    </location>
</feature>
<feature type="transmembrane region" description="Helical" evidence="15">
    <location>
        <begin position="875"/>
        <end position="902"/>
    </location>
</feature>
<evidence type="ECO:0000256" key="2">
    <source>
        <dbReference type="ARBA" id="ARBA00004141"/>
    </source>
</evidence>
<dbReference type="PROSITE" id="PS51292">
    <property type="entry name" value="ZF_RING_CH"/>
    <property type="match status" value="1"/>
</dbReference>
<dbReference type="InterPro" id="IPR013083">
    <property type="entry name" value="Znf_RING/FYVE/PHD"/>
</dbReference>
<feature type="region of interest" description="Disordered" evidence="14">
    <location>
        <begin position="731"/>
        <end position="760"/>
    </location>
</feature>
<dbReference type="CDD" id="cd16702">
    <property type="entry name" value="RING_CH-C4HC3_MARCH6"/>
    <property type="match status" value="1"/>
</dbReference>
<feature type="compositionally biased region" description="Acidic residues" evidence="14">
    <location>
        <begin position="747"/>
        <end position="760"/>
    </location>
</feature>
<feature type="transmembrane region" description="Helical" evidence="15">
    <location>
        <begin position="964"/>
        <end position="988"/>
    </location>
</feature>
<dbReference type="Pfam" id="PF12906">
    <property type="entry name" value="RINGv"/>
    <property type="match status" value="1"/>
</dbReference>
<keyword evidence="13" id="KW-0175">Coiled coil</keyword>
<keyword evidence="18" id="KW-1185">Reference proteome</keyword>
<keyword evidence="10" id="KW-0862">Zinc</keyword>
<gene>
    <name evidence="17" type="ORF">OKIOD_LOCUS5122</name>
</gene>
<feature type="region of interest" description="Disordered" evidence="14">
    <location>
        <begin position="28"/>
        <end position="123"/>
    </location>
</feature>
<evidence type="ECO:0000256" key="8">
    <source>
        <dbReference type="ARBA" id="ARBA00022771"/>
    </source>
</evidence>
<keyword evidence="8" id="KW-0863">Zinc-finger</keyword>
<comment type="pathway">
    <text evidence="3">Protein modification; protein ubiquitination.</text>
</comment>
<evidence type="ECO:0000256" key="12">
    <source>
        <dbReference type="ARBA" id="ARBA00023136"/>
    </source>
</evidence>
<evidence type="ECO:0000256" key="1">
    <source>
        <dbReference type="ARBA" id="ARBA00000900"/>
    </source>
</evidence>
<dbReference type="InterPro" id="IPR011016">
    <property type="entry name" value="Znf_RING-CH"/>
</dbReference>
<dbReference type="EC" id="2.3.2.27" evidence="4"/>
<feature type="compositionally biased region" description="Basic and acidic residues" evidence="14">
    <location>
        <begin position="28"/>
        <end position="56"/>
    </location>
</feature>
<evidence type="ECO:0000256" key="4">
    <source>
        <dbReference type="ARBA" id="ARBA00012483"/>
    </source>
</evidence>
<name>A0ABN7S788_OIKDI</name>
<comment type="catalytic activity">
    <reaction evidence="1">
        <text>S-ubiquitinyl-[E2 ubiquitin-conjugating enzyme]-L-cysteine + [acceptor protein]-L-lysine = [E2 ubiquitin-conjugating enzyme]-L-cysteine + N(6)-ubiquitinyl-[acceptor protein]-L-lysine.</text>
        <dbReference type="EC" id="2.3.2.27"/>
    </reaction>
</comment>
<dbReference type="PANTHER" id="PTHR13145:SF0">
    <property type="entry name" value="E3 UBIQUITIN-PROTEIN LIGASE MARCHF6"/>
    <property type="match status" value="1"/>
</dbReference>
<evidence type="ECO:0000256" key="7">
    <source>
        <dbReference type="ARBA" id="ARBA00022723"/>
    </source>
</evidence>
<evidence type="ECO:0000256" key="5">
    <source>
        <dbReference type="ARBA" id="ARBA00022679"/>
    </source>
</evidence>
<feature type="transmembrane region" description="Helical" evidence="15">
    <location>
        <begin position="574"/>
        <end position="593"/>
    </location>
</feature>
<accession>A0ABN7S788</accession>
<reference evidence="17 18" key="1">
    <citation type="submission" date="2021-04" db="EMBL/GenBank/DDBJ databases">
        <authorList>
            <person name="Bliznina A."/>
        </authorList>
    </citation>
    <scope>NUCLEOTIDE SEQUENCE [LARGE SCALE GENOMIC DNA]</scope>
</reference>
<feature type="transmembrane region" description="Helical" evidence="15">
    <location>
        <begin position="791"/>
        <end position="814"/>
    </location>
</feature>
<keyword evidence="12 15" id="KW-0472">Membrane</keyword>
<evidence type="ECO:0000256" key="14">
    <source>
        <dbReference type="SAM" id="MobiDB-lite"/>
    </source>
</evidence>
<organism evidence="17 18">
    <name type="scientific">Oikopleura dioica</name>
    <name type="common">Tunicate</name>
    <dbReference type="NCBI Taxonomy" id="34765"/>
    <lineage>
        <taxon>Eukaryota</taxon>
        <taxon>Metazoa</taxon>
        <taxon>Chordata</taxon>
        <taxon>Tunicata</taxon>
        <taxon>Appendicularia</taxon>
        <taxon>Copelata</taxon>
        <taxon>Oikopleuridae</taxon>
        <taxon>Oikopleura</taxon>
    </lineage>
</organism>
<evidence type="ECO:0000313" key="17">
    <source>
        <dbReference type="EMBL" id="CAG5094446.1"/>
    </source>
</evidence>
<evidence type="ECO:0000256" key="6">
    <source>
        <dbReference type="ARBA" id="ARBA00022692"/>
    </source>
</evidence>
<dbReference type="Proteomes" id="UP001158576">
    <property type="component" value="Chromosome XSR"/>
</dbReference>
<dbReference type="SUPFAM" id="SSF57850">
    <property type="entry name" value="RING/U-box"/>
    <property type="match status" value="1"/>
</dbReference>
<feature type="transmembrane region" description="Helical" evidence="15">
    <location>
        <begin position="922"/>
        <end position="944"/>
    </location>
</feature>
<evidence type="ECO:0000256" key="3">
    <source>
        <dbReference type="ARBA" id="ARBA00004906"/>
    </source>
</evidence>
<dbReference type="Gene3D" id="3.30.40.10">
    <property type="entry name" value="Zinc/RING finger domain, C3HC4 (zinc finger)"/>
    <property type="match status" value="1"/>
</dbReference>
<feature type="transmembrane region" description="Helical" evidence="15">
    <location>
        <begin position="834"/>
        <end position="854"/>
    </location>
</feature>
<evidence type="ECO:0000256" key="11">
    <source>
        <dbReference type="ARBA" id="ARBA00022989"/>
    </source>
</evidence>
<dbReference type="SMART" id="SM00744">
    <property type="entry name" value="RINGv"/>
    <property type="match status" value="1"/>
</dbReference>
<feature type="transmembrane region" description="Helical" evidence="15">
    <location>
        <begin position="219"/>
        <end position="242"/>
    </location>
</feature>
<feature type="compositionally biased region" description="Basic and acidic residues" evidence="14">
    <location>
        <begin position="87"/>
        <end position="96"/>
    </location>
</feature>
<feature type="compositionally biased region" description="Basic residues" evidence="14">
    <location>
        <begin position="102"/>
        <end position="113"/>
    </location>
</feature>
<evidence type="ECO:0000256" key="10">
    <source>
        <dbReference type="ARBA" id="ARBA00022833"/>
    </source>
</evidence>
<keyword evidence="5" id="KW-0808">Transferase</keyword>
<keyword evidence="9" id="KW-0833">Ubl conjugation pathway</keyword>
<dbReference type="Pfam" id="PF23113">
    <property type="entry name" value="MARCHF6_C"/>
    <property type="match status" value="1"/>
</dbReference>
<feature type="transmembrane region" description="Helical" evidence="15">
    <location>
        <begin position="481"/>
        <end position="502"/>
    </location>
</feature>
<evidence type="ECO:0000256" key="13">
    <source>
        <dbReference type="SAM" id="Coils"/>
    </source>
</evidence>
<feature type="coiled-coil region" evidence="13">
    <location>
        <begin position="337"/>
        <end position="393"/>
    </location>
</feature>
<feature type="transmembrane region" description="Helical" evidence="15">
    <location>
        <begin position="436"/>
        <end position="461"/>
    </location>
</feature>
<feature type="transmembrane region" description="Helical" evidence="15">
    <location>
        <begin position="269"/>
        <end position="289"/>
    </location>
</feature>
<feature type="transmembrane region" description="Helical" evidence="15">
    <location>
        <begin position="1008"/>
        <end position="1026"/>
    </location>
</feature>
<feature type="transmembrane region" description="Helical" evidence="15">
    <location>
        <begin position="523"/>
        <end position="546"/>
    </location>
</feature>
<keyword evidence="6 15" id="KW-0812">Transmembrane</keyword>
<evidence type="ECO:0000259" key="16">
    <source>
        <dbReference type="PROSITE" id="PS51292"/>
    </source>
</evidence>
<evidence type="ECO:0000313" key="18">
    <source>
        <dbReference type="Proteomes" id="UP001158576"/>
    </source>
</evidence>
<dbReference type="PANTHER" id="PTHR13145">
    <property type="entry name" value="SSM4 PROTEIN"/>
    <property type="match status" value="1"/>
</dbReference>
<feature type="transmembrane region" description="Helical" evidence="15">
    <location>
        <begin position="632"/>
        <end position="654"/>
    </location>
</feature>
<comment type="subcellular location">
    <subcellularLocation>
        <location evidence="2">Membrane</location>
        <topology evidence="2">Multi-pass membrane protein</topology>
    </subcellularLocation>
</comment>